<accession>Q20IJ6</accession>
<dbReference type="AlphaFoldDB" id="Q20IJ6"/>
<name>Q20IJ6_ICTPU</name>
<dbReference type="EMBL" id="DQ173298">
    <property type="protein sequence ID" value="ABA54971.1"/>
    <property type="molecule type" value="Genomic_DNA"/>
</dbReference>
<dbReference type="Gene3D" id="2.40.50.40">
    <property type="match status" value="1"/>
</dbReference>
<dbReference type="InterPro" id="IPR036048">
    <property type="entry name" value="Interleukin_8-like_sf"/>
</dbReference>
<dbReference type="Pfam" id="PF00048">
    <property type="entry name" value="IL8"/>
    <property type="match status" value="1"/>
</dbReference>
<reference evidence="3" key="1">
    <citation type="journal article" date="2006" name="Mol. Genet. Genomics">
        <title>Catfish CC chemokines: genomic clustering, duplications, and expression after bacterial infection with Edwardsiella ictaluri.</title>
        <authorList>
            <person name="Peatman E."/>
            <person name="Bao B."/>
            <person name="Peng X."/>
            <person name="Baoprasertkul P."/>
            <person name="Brady Y."/>
            <person name="Liu Z."/>
        </authorList>
    </citation>
    <scope>NUCLEOTIDE SEQUENCE</scope>
</reference>
<feature type="domain" description="Chemokine interleukin-8-like" evidence="2">
    <location>
        <begin position="27"/>
        <end position="73"/>
    </location>
</feature>
<dbReference type="GO" id="GO:0008009">
    <property type="term" value="F:chemokine activity"/>
    <property type="evidence" value="ECO:0007669"/>
    <property type="project" value="InterPro"/>
</dbReference>
<dbReference type="GO" id="GO:0006955">
    <property type="term" value="P:immune response"/>
    <property type="evidence" value="ECO:0007669"/>
    <property type="project" value="InterPro"/>
</dbReference>
<evidence type="ECO:0000313" key="3">
    <source>
        <dbReference type="EMBL" id="ABA54971.1"/>
    </source>
</evidence>
<proteinExistence type="predicted"/>
<dbReference type="GO" id="GO:0005615">
    <property type="term" value="C:extracellular space"/>
    <property type="evidence" value="ECO:0007669"/>
    <property type="project" value="UniProtKB-KW"/>
</dbReference>
<sequence length="92" mass="10331">MSGTLKESNSCVLSLFNGLQYPGETPKCCLSTAPLSRRILKRVEKVTIQRSNGRCEIDALVLHIRGKRLCAPMGQWKLLEQLKSSLIGQQRF</sequence>
<evidence type="ECO:0000259" key="2">
    <source>
        <dbReference type="Pfam" id="PF00048"/>
    </source>
</evidence>
<protein>
    <submittedName>
        <fullName evidence="3">CC chemokine SCYA126</fullName>
    </submittedName>
</protein>
<dbReference type="InterPro" id="IPR001811">
    <property type="entry name" value="Chemokine_IL8-like_dom"/>
</dbReference>
<keyword evidence="1" id="KW-0202">Cytokine</keyword>
<evidence type="ECO:0000256" key="1">
    <source>
        <dbReference type="ARBA" id="ARBA00022514"/>
    </source>
</evidence>
<dbReference type="SUPFAM" id="SSF54117">
    <property type="entry name" value="Interleukin 8-like chemokines"/>
    <property type="match status" value="1"/>
</dbReference>
<organism evidence="3">
    <name type="scientific">Ictalurus punctatus</name>
    <name type="common">Channel catfish</name>
    <name type="synonym">Silurus punctatus</name>
    <dbReference type="NCBI Taxonomy" id="7998"/>
    <lineage>
        <taxon>Eukaryota</taxon>
        <taxon>Metazoa</taxon>
        <taxon>Chordata</taxon>
        <taxon>Craniata</taxon>
        <taxon>Vertebrata</taxon>
        <taxon>Euteleostomi</taxon>
        <taxon>Actinopterygii</taxon>
        <taxon>Neopterygii</taxon>
        <taxon>Teleostei</taxon>
        <taxon>Ostariophysi</taxon>
        <taxon>Siluriformes</taxon>
        <taxon>Ictaluridae</taxon>
        <taxon>Ictalurus</taxon>
    </lineage>
</organism>